<gene>
    <name evidence="1" type="ORF">GCM10018781_65140</name>
</gene>
<dbReference type="GeneID" id="95356803"/>
<organism evidence="1 2">
    <name type="scientific">Kitasatospora indigofera</name>
    <dbReference type="NCBI Taxonomy" id="67307"/>
    <lineage>
        <taxon>Bacteria</taxon>
        <taxon>Bacillati</taxon>
        <taxon>Actinomycetota</taxon>
        <taxon>Actinomycetes</taxon>
        <taxon>Kitasatosporales</taxon>
        <taxon>Streptomycetaceae</taxon>
        <taxon>Kitasatospora</taxon>
    </lineage>
</organism>
<comment type="caution">
    <text evidence="1">The sequence shown here is derived from an EMBL/GenBank/DDBJ whole genome shotgun (WGS) entry which is preliminary data.</text>
</comment>
<reference evidence="1" key="2">
    <citation type="submission" date="2020-09" db="EMBL/GenBank/DDBJ databases">
        <authorList>
            <person name="Sun Q."/>
            <person name="Ohkuma M."/>
        </authorList>
    </citation>
    <scope>NUCLEOTIDE SEQUENCE</scope>
    <source>
        <strain evidence="1">JCM 4646</strain>
    </source>
</reference>
<dbReference type="EMBL" id="BNBO01000054">
    <property type="protein sequence ID" value="GHH81777.1"/>
    <property type="molecule type" value="Genomic_DNA"/>
</dbReference>
<dbReference type="Proteomes" id="UP000617734">
    <property type="component" value="Unassembled WGS sequence"/>
</dbReference>
<keyword evidence="2" id="KW-1185">Reference proteome</keyword>
<accession>A0A919L2S3</accession>
<dbReference type="AlphaFoldDB" id="A0A919L2S3"/>
<reference evidence="1" key="1">
    <citation type="journal article" date="2014" name="Int. J. Syst. Evol. Microbiol.">
        <title>Complete genome sequence of Corynebacterium casei LMG S-19264T (=DSM 44701T), isolated from a smear-ripened cheese.</title>
        <authorList>
            <consortium name="US DOE Joint Genome Institute (JGI-PGF)"/>
            <person name="Walter F."/>
            <person name="Albersmeier A."/>
            <person name="Kalinowski J."/>
            <person name="Ruckert C."/>
        </authorList>
    </citation>
    <scope>NUCLEOTIDE SEQUENCE</scope>
    <source>
        <strain evidence="1">JCM 4646</strain>
    </source>
</reference>
<protein>
    <submittedName>
        <fullName evidence="1">Uncharacterized protein</fullName>
    </submittedName>
</protein>
<dbReference type="RefSeq" id="WP_190214506.1">
    <property type="nucleotide sequence ID" value="NZ_BNBO01000054.1"/>
</dbReference>
<name>A0A919L2S3_9ACTN</name>
<evidence type="ECO:0000313" key="1">
    <source>
        <dbReference type="EMBL" id="GHH81777.1"/>
    </source>
</evidence>
<sequence>MSPRPPSGRAPVDRAPIDRALARAAARAGEPGGIRFTERQLYYELCRVLRPLHAGPRRIPYTLAPPVTYRRFTEALARTGRPPGLLPAPAPAAPVRTAGSDPSDLYDYGFPRLLVCQDRSVARMLIANDLHLEAACPVFAAEDLPLDPRLSAALDRAGDAVIHVLHDASPAGLACYRRVRDAHALPTRSMGLVPRHAGALHLTAGRAPGPLRGTLPEHLTAGLRPAERAWLASGRFSEVSAVNPARLLRAVIRTVRGTTGTRTPVRQHLRGLREAGFMTWPTP</sequence>
<proteinExistence type="predicted"/>
<evidence type="ECO:0000313" key="2">
    <source>
        <dbReference type="Proteomes" id="UP000617734"/>
    </source>
</evidence>